<name>A0AAD6Y5U4_9AGAR</name>
<keyword evidence="2" id="KW-1185">Reference proteome</keyword>
<organism evidence="1 2">
    <name type="scientific">Mycena pura</name>
    <dbReference type="NCBI Taxonomy" id="153505"/>
    <lineage>
        <taxon>Eukaryota</taxon>
        <taxon>Fungi</taxon>
        <taxon>Dikarya</taxon>
        <taxon>Basidiomycota</taxon>
        <taxon>Agaricomycotina</taxon>
        <taxon>Agaricomycetes</taxon>
        <taxon>Agaricomycetidae</taxon>
        <taxon>Agaricales</taxon>
        <taxon>Marasmiineae</taxon>
        <taxon>Mycenaceae</taxon>
        <taxon>Mycena</taxon>
    </lineage>
</organism>
<protein>
    <submittedName>
        <fullName evidence="1">Uncharacterized protein</fullName>
    </submittedName>
</protein>
<accession>A0AAD6Y5U4</accession>
<sequence length="228" mass="25203">MAELEALLRCLPDKALEQFRDSVLVLVSVSDLKPDIQPDWGNLDVNVDTIKLEDDHRGLGLAQDPPRPSGGPCSMLPIPQRRRDYRKFWCTTPKRQTTRGTRQSKCQLADVSIFTKAGASKTHEGAVVQKSKKTEAAVRAISLLRKLKFAAYIVTFSTSESTTEFTYFEDVADLLSESAKTWALAAIFVCGFYYIIPASIAGKSSQSAAGNTVDEVQYNMAPYNSQNI</sequence>
<evidence type="ECO:0000313" key="2">
    <source>
        <dbReference type="Proteomes" id="UP001219525"/>
    </source>
</evidence>
<dbReference type="AlphaFoldDB" id="A0AAD6Y5U4"/>
<comment type="caution">
    <text evidence="1">The sequence shown here is derived from an EMBL/GenBank/DDBJ whole genome shotgun (WGS) entry which is preliminary data.</text>
</comment>
<reference evidence="1" key="1">
    <citation type="submission" date="2023-03" db="EMBL/GenBank/DDBJ databases">
        <title>Massive genome expansion in bonnet fungi (Mycena s.s.) driven by repeated elements and novel gene families across ecological guilds.</title>
        <authorList>
            <consortium name="Lawrence Berkeley National Laboratory"/>
            <person name="Harder C.B."/>
            <person name="Miyauchi S."/>
            <person name="Viragh M."/>
            <person name="Kuo A."/>
            <person name="Thoen E."/>
            <person name="Andreopoulos B."/>
            <person name="Lu D."/>
            <person name="Skrede I."/>
            <person name="Drula E."/>
            <person name="Henrissat B."/>
            <person name="Morin E."/>
            <person name="Kohler A."/>
            <person name="Barry K."/>
            <person name="LaButti K."/>
            <person name="Morin E."/>
            <person name="Salamov A."/>
            <person name="Lipzen A."/>
            <person name="Mereny Z."/>
            <person name="Hegedus B."/>
            <person name="Baldrian P."/>
            <person name="Stursova M."/>
            <person name="Weitz H."/>
            <person name="Taylor A."/>
            <person name="Grigoriev I.V."/>
            <person name="Nagy L.G."/>
            <person name="Martin F."/>
            <person name="Kauserud H."/>
        </authorList>
    </citation>
    <scope>NUCLEOTIDE SEQUENCE</scope>
    <source>
        <strain evidence="1">9144</strain>
    </source>
</reference>
<dbReference type="EMBL" id="JARJCW010000115">
    <property type="protein sequence ID" value="KAJ7192785.1"/>
    <property type="molecule type" value="Genomic_DNA"/>
</dbReference>
<dbReference type="Proteomes" id="UP001219525">
    <property type="component" value="Unassembled WGS sequence"/>
</dbReference>
<proteinExistence type="predicted"/>
<gene>
    <name evidence="1" type="ORF">GGX14DRAFT_593805</name>
</gene>
<evidence type="ECO:0000313" key="1">
    <source>
        <dbReference type="EMBL" id="KAJ7192785.1"/>
    </source>
</evidence>